<keyword evidence="1" id="KW-1133">Transmembrane helix</keyword>
<dbReference type="Pfam" id="PF02517">
    <property type="entry name" value="Rce1-like"/>
    <property type="match status" value="1"/>
</dbReference>
<feature type="transmembrane region" description="Helical" evidence="1">
    <location>
        <begin position="50"/>
        <end position="70"/>
    </location>
</feature>
<dbReference type="Proteomes" id="UP000236740">
    <property type="component" value="Unassembled WGS sequence"/>
</dbReference>
<sequence length="298" mass="32229">MSRMHSIRQRIEEHPVLAFFIGAYAITWGIWFPVLTAIDRGWMAYNTTAILVLVAGSFGPPVSAAIVTYLTGGSLKGWFSQVLRWRVAPRWWLAALGLPLVLYALMAGIHLLLGGRLNWSEVNPLASIPLAYLNIFIWGGGNEELGWRGFALPYLQERYSALVSSLIIGVVWAVWHAPAGIIERGVTGWAVDLPIYAVIVIGISIVATLLYNSTGGSVLLTMVFHAGVNAGQGLYPVEGMFTPTGELARFVAWAVLVGALLLAFGWRSLARGDVAGAAQAGARHLSDGDEARRPHPTD</sequence>
<dbReference type="Proteomes" id="UP000296733">
    <property type="component" value="Plasmid unnamed3"/>
</dbReference>
<feature type="transmembrane region" description="Helical" evidence="1">
    <location>
        <begin position="16"/>
        <end position="38"/>
    </location>
</feature>
<reference evidence="4 5" key="1">
    <citation type="submission" date="2016-10" db="EMBL/GenBank/DDBJ databases">
        <authorList>
            <person name="de Groot N.N."/>
        </authorList>
    </citation>
    <scope>NUCLEOTIDE SEQUENCE [LARGE SCALE GENOMIC DNA]</scope>
    <source>
        <strain evidence="4 5">CGMCC 1.10331</strain>
    </source>
</reference>
<dbReference type="KEGG" id="hlm:DV707_17715"/>
<gene>
    <name evidence="3" type="ORF">DV707_17715</name>
    <name evidence="4" type="ORF">SAMN04488133_3453</name>
</gene>
<geneLocation type="plasmid" evidence="3">
    <name>unnamed3</name>
</geneLocation>
<feature type="transmembrane region" description="Helical" evidence="1">
    <location>
        <begin position="193"/>
        <end position="211"/>
    </location>
</feature>
<dbReference type="PANTHER" id="PTHR35797:SF1">
    <property type="entry name" value="PROTEASE"/>
    <property type="match status" value="1"/>
</dbReference>
<reference evidence="3 6" key="2">
    <citation type="journal article" date="2019" name="Nat. Commun.">
        <title>A new type of DNA phosphorothioation-based antiviral system in archaea.</title>
        <authorList>
            <person name="Xiong L."/>
            <person name="Liu S."/>
            <person name="Chen S."/>
            <person name="Xiao Y."/>
            <person name="Zhu B."/>
            <person name="Gao Y."/>
            <person name="Zhang Y."/>
            <person name="Chen B."/>
            <person name="Luo J."/>
            <person name="Deng Z."/>
            <person name="Chen X."/>
            <person name="Wang L."/>
            <person name="Chen S."/>
        </authorList>
    </citation>
    <scope>NUCLEOTIDE SEQUENCE [LARGE SCALE GENOMIC DNA]</scope>
    <source>
        <strain evidence="3 6">CGMCC 1.10331</strain>
        <plasmid evidence="3 6">unnamed3</plasmid>
    </source>
</reference>
<dbReference type="GO" id="GO:0008237">
    <property type="term" value="F:metallopeptidase activity"/>
    <property type="evidence" value="ECO:0007669"/>
    <property type="project" value="UniProtKB-KW"/>
</dbReference>
<evidence type="ECO:0000313" key="3">
    <source>
        <dbReference type="EMBL" id="QCC49571.1"/>
    </source>
</evidence>
<protein>
    <submittedName>
        <fullName evidence="4">CAAX protease self-immunity</fullName>
    </submittedName>
    <submittedName>
        <fullName evidence="3">CPBP family intramembrane metalloprotease</fullName>
    </submittedName>
</protein>
<dbReference type="EMBL" id="CP031314">
    <property type="protein sequence ID" value="QCC49571.1"/>
    <property type="molecule type" value="Genomic_DNA"/>
</dbReference>
<evidence type="ECO:0000259" key="2">
    <source>
        <dbReference type="Pfam" id="PF02517"/>
    </source>
</evidence>
<organism evidence="4 5">
    <name type="scientific">Halobellus limi</name>
    <dbReference type="NCBI Taxonomy" id="699433"/>
    <lineage>
        <taxon>Archaea</taxon>
        <taxon>Methanobacteriati</taxon>
        <taxon>Methanobacteriota</taxon>
        <taxon>Stenosarchaea group</taxon>
        <taxon>Halobacteria</taxon>
        <taxon>Halobacteriales</taxon>
        <taxon>Haloferacaceae</taxon>
        <taxon>Halobellus</taxon>
    </lineage>
</organism>
<keyword evidence="5" id="KW-1185">Reference proteome</keyword>
<dbReference type="GO" id="GO:0080120">
    <property type="term" value="P:CAAX-box protein maturation"/>
    <property type="evidence" value="ECO:0007669"/>
    <property type="project" value="UniProtKB-ARBA"/>
</dbReference>
<keyword evidence="1" id="KW-0472">Membrane</keyword>
<feature type="transmembrane region" description="Helical" evidence="1">
    <location>
        <begin position="161"/>
        <end position="181"/>
    </location>
</feature>
<name>A0A1H6CGE6_9EURY</name>
<proteinExistence type="predicted"/>
<feature type="transmembrane region" description="Helical" evidence="1">
    <location>
        <begin position="91"/>
        <end position="113"/>
    </location>
</feature>
<keyword evidence="3" id="KW-0482">Metalloprotease</keyword>
<accession>A0A1H6CGE6</accession>
<feature type="transmembrane region" description="Helical" evidence="1">
    <location>
        <begin position="247"/>
        <end position="266"/>
    </location>
</feature>
<dbReference type="InterPro" id="IPR042150">
    <property type="entry name" value="MmRce1-like"/>
</dbReference>
<keyword evidence="3" id="KW-0378">Hydrolase</keyword>
<dbReference type="EMBL" id="FNVN01000007">
    <property type="protein sequence ID" value="SEG72054.1"/>
    <property type="molecule type" value="Genomic_DNA"/>
</dbReference>
<feature type="domain" description="CAAX prenyl protease 2/Lysostaphin resistance protein A-like" evidence="2">
    <location>
        <begin position="129"/>
        <end position="230"/>
    </location>
</feature>
<dbReference type="PANTHER" id="PTHR35797">
    <property type="entry name" value="PROTEASE-RELATED"/>
    <property type="match status" value="1"/>
</dbReference>
<dbReference type="GO" id="GO:0004175">
    <property type="term" value="F:endopeptidase activity"/>
    <property type="evidence" value="ECO:0007669"/>
    <property type="project" value="UniProtKB-ARBA"/>
</dbReference>
<dbReference type="InterPro" id="IPR003675">
    <property type="entry name" value="Rce1/LyrA-like_dom"/>
</dbReference>
<keyword evidence="4" id="KW-0645">Protease</keyword>
<keyword evidence="3" id="KW-0614">Plasmid</keyword>
<dbReference type="AlphaFoldDB" id="A0A1H6CGE6"/>
<keyword evidence="1" id="KW-0812">Transmembrane</keyword>
<evidence type="ECO:0000313" key="6">
    <source>
        <dbReference type="Proteomes" id="UP000296733"/>
    </source>
</evidence>
<evidence type="ECO:0000313" key="5">
    <source>
        <dbReference type="Proteomes" id="UP000236740"/>
    </source>
</evidence>
<evidence type="ECO:0000256" key="1">
    <source>
        <dbReference type="SAM" id="Phobius"/>
    </source>
</evidence>
<dbReference type="GO" id="GO:0006508">
    <property type="term" value="P:proteolysis"/>
    <property type="evidence" value="ECO:0007669"/>
    <property type="project" value="UniProtKB-KW"/>
</dbReference>
<evidence type="ECO:0000313" key="4">
    <source>
        <dbReference type="EMBL" id="SEG72054.1"/>
    </source>
</evidence>